<dbReference type="GO" id="GO:0046872">
    <property type="term" value="F:metal ion binding"/>
    <property type="evidence" value="ECO:0007669"/>
    <property type="project" value="UniProtKB-KW"/>
</dbReference>
<comment type="similarity">
    <text evidence="2">Belongs to the FAH family.</text>
</comment>
<dbReference type="Gene3D" id="3.90.850.10">
    <property type="entry name" value="Fumarylacetoacetase-like, C-terminal domain"/>
    <property type="match status" value="1"/>
</dbReference>
<evidence type="ECO:0000256" key="2">
    <source>
        <dbReference type="ARBA" id="ARBA00010211"/>
    </source>
</evidence>
<dbReference type="Proteomes" id="UP000494329">
    <property type="component" value="Unassembled WGS sequence"/>
</dbReference>
<evidence type="ECO:0000313" key="6">
    <source>
        <dbReference type="Proteomes" id="UP000494329"/>
    </source>
</evidence>
<keyword evidence="5" id="KW-0456">Lyase</keyword>
<dbReference type="EC" id="4.3.2.3" evidence="5"/>
<proteinExistence type="inferred from homology"/>
<reference evidence="5 6" key="1">
    <citation type="submission" date="2020-04" db="EMBL/GenBank/DDBJ databases">
        <authorList>
            <person name="De Canck E."/>
        </authorList>
    </citation>
    <scope>NUCLEOTIDE SEQUENCE [LARGE SCALE GENOMIC DNA]</scope>
    <source>
        <strain evidence="5 6">LMG 29739</strain>
    </source>
</reference>
<accession>A0A6J5D2E7</accession>
<protein>
    <submittedName>
        <fullName evidence="5">Ureidoglycolate lyase</fullName>
        <ecNumber evidence="5">4.3.2.3</ecNumber>
    </submittedName>
</protein>
<evidence type="ECO:0000313" key="5">
    <source>
        <dbReference type="EMBL" id="CAB3747412.1"/>
    </source>
</evidence>
<dbReference type="PANTHER" id="PTHR42796">
    <property type="entry name" value="FUMARYLACETOACETATE HYDROLASE DOMAIN-CONTAINING PROTEIN 2A-RELATED"/>
    <property type="match status" value="1"/>
</dbReference>
<dbReference type="PANTHER" id="PTHR42796:SF4">
    <property type="entry name" value="FUMARYLACETOACETATE HYDROLASE DOMAIN-CONTAINING PROTEIN 2A"/>
    <property type="match status" value="1"/>
</dbReference>
<keyword evidence="6" id="KW-1185">Reference proteome</keyword>
<keyword evidence="3" id="KW-0479">Metal-binding</keyword>
<dbReference type="GO" id="GO:0050385">
    <property type="term" value="F:ureidoglycolate lyase activity"/>
    <property type="evidence" value="ECO:0007669"/>
    <property type="project" value="UniProtKB-EC"/>
</dbReference>
<comment type="cofactor">
    <cofactor evidence="1">
        <name>Mg(2+)</name>
        <dbReference type="ChEBI" id="CHEBI:18420"/>
    </cofactor>
</comment>
<dbReference type="AlphaFoldDB" id="A0A6J5D2E7"/>
<dbReference type="Pfam" id="PF01557">
    <property type="entry name" value="FAA_hydrolase"/>
    <property type="match status" value="1"/>
</dbReference>
<gene>
    <name evidence="5" type="ORF">LMG29739_00295</name>
</gene>
<feature type="domain" description="Fumarylacetoacetase-like C-terminal" evidence="4">
    <location>
        <begin position="70"/>
        <end position="272"/>
    </location>
</feature>
<evidence type="ECO:0000256" key="1">
    <source>
        <dbReference type="ARBA" id="ARBA00001946"/>
    </source>
</evidence>
<dbReference type="EMBL" id="CADIKF010000002">
    <property type="protein sequence ID" value="CAB3747412.1"/>
    <property type="molecule type" value="Genomic_DNA"/>
</dbReference>
<evidence type="ECO:0000256" key="3">
    <source>
        <dbReference type="ARBA" id="ARBA00022723"/>
    </source>
</evidence>
<dbReference type="GO" id="GO:0044281">
    <property type="term" value="P:small molecule metabolic process"/>
    <property type="evidence" value="ECO:0007669"/>
    <property type="project" value="UniProtKB-ARBA"/>
</dbReference>
<organism evidence="5 6">
    <name type="scientific">Paraburkholderia solisilvae</name>
    <dbReference type="NCBI Taxonomy" id="624376"/>
    <lineage>
        <taxon>Bacteria</taxon>
        <taxon>Pseudomonadati</taxon>
        <taxon>Pseudomonadota</taxon>
        <taxon>Betaproteobacteria</taxon>
        <taxon>Burkholderiales</taxon>
        <taxon>Burkholderiaceae</taxon>
        <taxon>Paraburkholderia</taxon>
    </lineage>
</organism>
<name>A0A6J5D2E7_9BURK</name>
<sequence>MQQFARVLVKGQAVPIIVNGGEHLDLRPIVADITPEAIASGILNQVDTAALEPVSGEFVYLAPIAGVRQIAATGFNYRKHIEEFKMKPPTEPEVFLKAVTSLAGPNDAIARGPNPGVKLDWEVELAIVVGREARDIVAADAASNIFGFVCINDISDRATQVDAEGQQHLVRAKSRPGYSPIGPYLVTGVDGMNLDLWTKLNGQFEQRGNTSDMLFGIGEMLAYFSTHMTLLPGDLLATGTPPGVGFGKDRFMQVGDVLECGIEHLGAQRHEIRP</sequence>
<dbReference type="InterPro" id="IPR011234">
    <property type="entry name" value="Fumarylacetoacetase-like_C"/>
</dbReference>
<evidence type="ECO:0000259" key="4">
    <source>
        <dbReference type="Pfam" id="PF01557"/>
    </source>
</evidence>
<dbReference type="SUPFAM" id="SSF56529">
    <property type="entry name" value="FAH"/>
    <property type="match status" value="1"/>
</dbReference>
<dbReference type="InterPro" id="IPR036663">
    <property type="entry name" value="Fumarylacetoacetase_C_sf"/>
</dbReference>
<dbReference type="InterPro" id="IPR051121">
    <property type="entry name" value="FAH"/>
</dbReference>